<reference evidence="2 3" key="1">
    <citation type="submission" date="2024-09" db="EMBL/GenBank/DDBJ databases">
        <title>Chromosome-scale assembly of Riccia fluitans.</title>
        <authorList>
            <person name="Paukszto L."/>
            <person name="Sawicki J."/>
            <person name="Karawczyk K."/>
            <person name="Piernik-Szablinska J."/>
            <person name="Szczecinska M."/>
            <person name="Mazdziarz M."/>
        </authorList>
    </citation>
    <scope>NUCLEOTIDE SEQUENCE [LARGE SCALE GENOMIC DNA]</scope>
    <source>
        <strain evidence="2">Rf_01</strain>
        <tissue evidence="2">Aerial parts of the thallus</tissue>
    </source>
</reference>
<name>A0ABD1ZQD3_9MARC</name>
<evidence type="ECO:0000313" key="2">
    <source>
        <dbReference type="EMBL" id="KAL2653657.1"/>
    </source>
</evidence>
<sequence>MYCLNMLKYVTSLQRHYVPEDIFLWGIMNTNTEGDRLLVKDTRGGMNVIGWNEIAIILERSTMRRISDPSRVCTAIHTIGQRPFCMVFGPKFSSYNLEHTAMRQNEGQNSGVRIHFTQPSHPNIPTGVITPQPIHSSGEHSESTHTPTSAILVEDLNGTSNKDSLGKPPNVSIPLPTSSPITTIVTGKPGQLLSTERQSVTTDTWKKASEDQLSKVCELQETNSGLRGQVAAKDVEKSDVHALAWTEVQHELEELTRLVTELEDFKRLMTAKEKVAKETHLQKLALVQIELEEYKRSSKASIKRLEEEASRYGKHWLQKSPLCRLLKMLTRRRSPPSRQHVENTRCRWMEK</sequence>
<dbReference type="AlphaFoldDB" id="A0ABD1ZQD3"/>
<keyword evidence="3" id="KW-1185">Reference proteome</keyword>
<protein>
    <submittedName>
        <fullName evidence="2">Uncharacterized protein</fullName>
    </submittedName>
</protein>
<dbReference type="EMBL" id="JBHFFA010000001">
    <property type="protein sequence ID" value="KAL2653657.1"/>
    <property type="molecule type" value="Genomic_DNA"/>
</dbReference>
<dbReference type="Proteomes" id="UP001605036">
    <property type="component" value="Unassembled WGS sequence"/>
</dbReference>
<feature type="region of interest" description="Disordered" evidence="1">
    <location>
        <begin position="158"/>
        <end position="178"/>
    </location>
</feature>
<proteinExistence type="predicted"/>
<evidence type="ECO:0000256" key="1">
    <source>
        <dbReference type="SAM" id="MobiDB-lite"/>
    </source>
</evidence>
<organism evidence="2 3">
    <name type="scientific">Riccia fluitans</name>
    <dbReference type="NCBI Taxonomy" id="41844"/>
    <lineage>
        <taxon>Eukaryota</taxon>
        <taxon>Viridiplantae</taxon>
        <taxon>Streptophyta</taxon>
        <taxon>Embryophyta</taxon>
        <taxon>Marchantiophyta</taxon>
        <taxon>Marchantiopsida</taxon>
        <taxon>Marchantiidae</taxon>
        <taxon>Marchantiales</taxon>
        <taxon>Ricciaceae</taxon>
        <taxon>Riccia</taxon>
    </lineage>
</organism>
<comment type="caution">
    <text evidence="2">The sequence shown here is derived from an EMBL/GenBank/DDBJ whole genome shotgun (WGS) entry which is preliminary data.</text>
</comment>
<evidence type="ECO:0000313" key="3">
    <source>
        <dbReference type="Proteomes" id="UP001605036"/>
    </source>
</evidence>
<gene>
    <name evidence="2" type="ORF">R1flu_021785</name>
</gene>
<accession>A0ABD1ZQD3</accession>